<dbReference type="AlphaFoldDB" id="X1NUA7"/>
<gene>
    <name evidence="1" type="ORF">S06H3_43665</name>
</gene>
<comment type="caution">
    <text evidence="1">The sequence shown here is derived from an EMBL/GenBank/DDBJ whole genome shotgun (WGS) entry which is preliminary data.</text>
</comment>
<proteinExistence type="predicted"/>
<name>X1NUA7_9ZZZZ</name>
<sequence length="37" mass="4115">QVKDSKLDKKVLYSGLCTIIDFLHKKCTVCAKINFGG</sequence>
<feature type="non-terminal residue" evidence="1">
    <location>
        <position position="1"/>
    </location>
</feature>
<reference evidence="1" key="1">
    <citation type="journal article" date="2014" name="Front. Microbiol.">
        <title>High frequency of phylogenetically diverse reductive dehalogenase-homologous genes in deep subseafloor sedimentary metagenomes.</title>
        <authorList>
            <person name="Kawai M."/>
            <person name="Futagami T."/>
            <person name="Toyoda A."/>
            <person name="Takaki Y."/>
            <person name="Nishi S."/>
            <person name="Hori S."/>
            <person name="Arai W."/>
            <person name="Tsubouchi T."/>
            <person name="Morono Y."/>
            <person name="Uchiyama I."/>
            <person name="Ito T."/>
            <person name="Fujiyama A."/>
            <person name="Inagaki F."/>
            <person name="Takami H."/>
        </authorList>
    </citation>
    <scope>NUCLEOTIDE SEQUENCE</scope>
    <source>
        <strain evidence="1">Expedition CK06-06</strain>
    </source>
</reference>
<protein>
    <submittedName>
        <fullName evidence="1">Uncharacterized protein</fullName>
    </submittedName>
</protein>
<organism evidence="1">
    <name type="scientific">marine sediment metagenome</name>
    <dbReference type="NCBI Taxonomy" id="412755"/>
    <lineage>
        <taxon>unclassified sequences</taxon>
        <taxon>metagenomes</taxon>
        <taxon>ecological metagenomes</taxon>
    </lineage>
</organism>
<accession>X1NUA7</accession>
<evidence type="ECO:0000313" key="1">
    <source>
        <dbReference type="EMBL" id="GAI33801.1"/>
    </source>
</evidence>
<dbReference type="EMBL" id="BARV01027100">
    <property type="protein sequence ID" value="GAI33801.1"/>
    <property type="molecule type" value="Genomic_DNA"/>
</dbReference>